<gene>
    <name evidence="2" type="ORF">KSX_90010</name>
</gene>
<proteinExistence type="predicted"/>
<keyword evidence="3" id="KW-1185">Reference proteome</keyword>
<dbReference type="AlphaFoldDB" id="A0A8J3IEE9"/>
<organism evidence="2 3">
    <name type="scientific">Ktedonospora formicarum</name>
    <dbReference type="NCBI Taxonomy" id="2778364"/>
    <lineage>
        <taxon>Bacteria</taxon>
        <taxon>Bacillati</taxon>
        <taxon>Chloroflexota</taxon>
        <taxon>Ktedonobacteria</taxon>
        <taxon>Ktedonobacterales</taxon>
        <taxon>Ktedonobacteraceae</taxon>
        <taxon>Ktedonospora</taxon>
    </lineage>
</organism>
<comment type="caution">
    <text evidence="2">The sequence shown here is derived from an EMBL/GenBank/DDBJ whole genome shotgun (WGS) entry which is preliminary data.</text>
</comment>
<name>A0A8J3IEE9_9CHLR</name>
<dbReference type="EMBL" id="BNJF01000009">
    <property type="protein sequence ID" value="GHO50838.1"/>
    <property type="molecule type" value="Genomic_DNA"/>
</dbReference>
<feature type="compositionally biased region" description="Low complexity" evidence="1">
    <location>
        <begin position="336"/>
        <end position="352"/>
    </location>
</feature>
<reference evidence="2" key="1">
    <citation type="submission" date="2020-10" db="EMBL/GenBank/DDBJ databases">
        <title>Taxonomic study of unclassified bacteria belonging to the class Ktedonobacteria.</title>
        <authorList>
            <person name="Yabe S."/>
            <person name="Wang C.M."/>
            <person name="Zheng Y."/>
            <person name="Sakai Y."/>
            <person name="Cavaletti L."/>
            <person name="Monciardini P."/>
            <person name="Donadio S."/>
        </authorList>
    </citation>
    <scope>NUCLEOTIDE SEQUENCE</scope>
    <source>
        <strain evidence="2">SOSP1-1</strain>
    </source>
</reference>
<evidence type="ECO:0000313" key="3">
    <source>
        <dbReference type="Proteomes" id="UP000612362"/>
    </source>
</evidence>
<evidence type="ECO:0000313" key="2">
    <source>
        <dbReference type="EMBL" id="GHO50838.1"/>
    </source>
</evidence>
<accession>A0A8J3IEE9</accession>
<feature type="region of interest" description="Disordered" evidence="1">
    <location>
        <begin position="334"/>
        <end position="365"/>
    </location>
</feature>
<sequence>MSEASQRSIFETSPLVKEVPGHLFTFEEKIFGMSLQQLLTDLGALTGSFSLTGSLPLLPHLIVCALITLSTIVLVHGRVQGMSIGYWLYVLLRAKMLPRRTTWQSQHIENPASHEEPVPSVQATWIPLDTIHNGIAEQSIQHKKTTVVRYWMAYEVEGKNICLLPENEQLRVFRRFEGFLTGLEFHLHLLSQTEHIDPVTAPALLVQKEALPQLSGTPHLQALQRASVHAQEQHMRTCTRTRHFLILSASSAEMAWHTPDETSRSILSAISRLLLFRKTPQVTRTQVLDQLRIRASIVRKAIQHLDMRIWPLKTRNSCSSLRAVWHLAVQSPPLCQNSSRPRPHSSNSQSPRTPRKDMNRKQEIACHRRLPPPLGETAKCIITKRLSLNTAGRTEHYNPTPLSQTTPGGAWDVLL</sequence>
<feature type="compositionally biased region" description="Basic and acidic residues" evidence="1">
    <location>
        <begin position="354"/>
        <end position="365"/>
    </location>
</feature>
<evidence type="ECO:0000256" key="1">
    <source>
        <dbReference type="SAM" id="MobiDB-lite"/>
    </source>
</evidence>
<dbReference type="Proteomes" id="UP000612362">
    <property type="component" value="Unassembled WGS sequence"/>
</dbReference>
<dbReference type="RefSeq" id="WP_220199795.1">
    <property type="nucleotide sequence ID" value="NZ_BNJF01000009.1"/>
</dbReference>
<protein>
    <submittedName>
        <fullName evidence="2">Uncharacterized protein</fullName>
    </submittedName>
</protein>